<dbReference type="GO" id="GO:0005886">
    <property type="term" value="C:plasma membrane"/>
    <property type="evidence" value="ECO:0007669"/>
    <property type="project" value="UniProtKB-SubCell"/>
</dbReference>
<feature type="transmembrane region" description="Helical" evidence="7">
    <location>
        <begin position="990"/>
        <end position="1011"/>
    </location>
</feature>
<evidence type="ECO:0000259" key="8">
    <source>
        <dbReference type="Pfam" id="PF02687"/>
    </source>
</evidence>
<dbReference type="Proteomes" id="UP000092931">
    <property type="component" value="Chromosome"/>
</dbReference>
<evidence type="ECO:0000259" key="9">
    <source>
        <dbReference type="Pfam" id="PF12704"/>
    </source>
</evidence>
<evidence type="ECO:0000256" key="6">
    <source>
        <dbReference type="ARBA" id="ARBA00038076"/>
    </source>
</evidence>
<proteinExistence type="inferred from homology"/>
<dbReference type="RefSeq" id="WP_065821150.1">
    <property type="nucleotide sequence ID" value="NZ_CP014673.1"/>
</dbReference>
<keyword evidence="4 7" id="KW-1133">Transmembrane helix</keyword>
<sequence>MIFRNSMLSILRTKGKTALFLLLIFALTLSLCLGISLWVSIEGFLENLDNHYMTIGLIEYVGPDYPNDTVYDLSMTDALKNFDFSLITGFDDTILWDGSSRAIGYIDGFYRTDSHIPNNGASILVVGSTIPSGDGFYNAIVYDVIYSNLARKNTKIIINAGDIELQYGRYYLVYGNVYRALSSYLYFSFDEYSNLMAKEKGIEVPYILDITTDAKTGPRYRVPDDSVLYKVADTWKVINNSVIVCATDNLMSLFPFHQQELYIREGREFTDEEYKNGSRVCIISETAAKRIGVGVGDKINLSIAVSDYPGIENSFWTENGFQYSGEFTVVGITNNTQDKDFYVFVPKSSGIPVSRYYIGYAVGQAVIKNQSAAEFYEYLEPYMTGKLNLTIYDQGYSAVAEPFGIILRIIKIVTVVCAVMEIAMLALFGFLFVYRQRETSEIMLLLGTGKKRVCAYFLYSSGLISLIATLAGAVTGYYLHERVIRFITGIAGGYTTVDRRFSDGNLSVVKSLNFDLEMDPWLFVVAGFVIFVLAMLFCLAFTILTFRNKPGQRKMSGPKRAGKTSRLRGGSIKYAMLSILRGGARSAIVPVVAAVVVFFFGQTANTSNSYHKQLSEIYKNTTITGYFTDINGKQVGNLQVEAANINSLYHSGYITDLSVSWDMKYYYLGISRFADGTEREIEPLYVPQGFAAETIRNHMQRGPSIVGTNDIRTVPEFFYSDNIIMEFIDGFDESFLAKPTGDMPDNEVCCMIPTSLMKEKGINLGDTIRVATDETVYSEKYGAEIFYEIDLKVVGCFEKQGSEDLIYVPLSMVFDTERIWGKRDMLTGAPEETFDTGYTAGPEQNGYLSRFTFKSAVFKLADTGKLSEFKDYLEKAGYSQVNKIGNIREFVVLRDQKFNNVVNNINQQIRYLNVLYPCLYVLVGIIAVIISYLMTASRRMEFAVMRGLGTTKRQTFFSFFAEQVILSAAGCVLGLIVWRLLAGTVIPMHRVLITGFLVCYFTGSAVSVSIMNGRAVSEILSDRD</sequence>
<feature type="domain" description="MacB-like periplasmic core" evidence="9">
    <location>
        <begin position="241"/>
        <end position="349"/>
    </location>
</feature>
<evidence type="ECO:0000256" key="5">
    <source>
        <dbReference type="ARBA" id="ARBA00023136"/>
    </source>
</evidence>
<comment type="subcellular location">
    <subcellularLocation>
        <location evidence="1">Cell membrane</location>
        <topology evidence="1">Multi-pass membrane protein</topology>
    </subcellularLocation>
</comment>
<feature type="transmembrane region" description="Helical" evidence="7">
    <location>
        <begin position="521"/>
        <end position="546"/>
    </location>
</feature>
<feature type="transmembrane region" description="Helical" evidence="7">
    <location>
        <begin position="914"/>
        <end position="935"/>
    </location>
</feature>
<dbReference type="EMBL" id="CP014673">
    <property type="protein sequence ID" value="ANX02524.1"/>
    <property type="molecule type" value="Genomic_DNA"/>
</dbReference>
<dbReference type="Pfam" id="PF02687">
    <property type="entry name" value="FtsX"/>
    <property type="match status" value="2"/>
</dbReference>
<gene>
    <name evidence="10" type="ORF">CSTERLE_13620</name>
</gene>
<accession>A0A1B1YP64</accession>
<feature type="transmembrane region" description="Helical" evidence="7">
    <location>
        <begin position="412"/>
        <end position="434"/>
    </location>
</feature>
<evidence type="ECO:0000256" key="3">
    <source>
        <dbReference type="ARBA" id="ARBA00022692"/>
    </source>
</evidence>
<comment type="similarity">
    <text evidence="6">Belongs to the ABC-4 integral membrane protein family.</text>
</comment>
<protein>
    <submittedName>
        <fullName evidence="10">ABC transporter permease</fullName>
    </submittedName>
</protein>
<reference evidence="10 11" key="1">
    <citation type="submission" date="2016-02" db="EMBL/GenBank/DDBJ databases">
        <title>Comparison of Clostridium stercorarium subspecies using comparative genomics and transcriptomics.</title>
        <authorList>
            <person name="Schellenberg J."/>
            <person name="Thallinger G."/>
            <person name="Levin D.B."/>
            <person name="Zhang X."/>
            <person name="Alvare G."/>
            <person name="Fristensky B."/>
            <person name="Sparling R."/>
        </authorList>
    </citation>
    <scope>NUCLEOTIDE SEQUENCE [LARGE SCALE GENOMIC DNA]</scope>
    <source>
        <strain evidence="10 11">DSM 9219</strain>
    </source>
</reference>
<dbReference type="GO" id="GO:0022857">
    <property type="term" value="F:transmembrane transporter activity"/>
    <property type="evidence" value="ECO:0007669"/>
    <property type="project" value="TreeGrafter"/>
</dbReference>
<feature type="domain" description="ABC3 transporter permease C-terminal" evidence="8">
    <location>
        <begin position="413"/>
        <end position="547"/>
    </location>
</feature>
<dbReference type="Pfam" id="PF12704">
    <property type="entry name" value="MacB_PCD"/>
    <property type="match status" value="1"/>
</dbReference>
<organism evidence="10 11">
    <name type="scientific">Thermoclostridium stercorarium subsp. leptospartum DSM 9219</name>
    <dbReference type="NCBI Taxonomy" id="1346611"/>
    <lineage>
        <taxon>Bacteria</taxon>
        <taxon>Bacillati</taxon>
        <taxon>Bacillota</taxon>
        <taxon>Clostridia</taxon>
        <taxon>Eubacteriales</taxon>
        <taxon>Oscillospiraceae</taxon>
        <taxon>Thermoclostridium</taxon>
    </lineage>
</organism>
<dbReference type="InterPro" id="IPR050250">
    <property type="entry name" value="Macrolide_Exporter_MacB"/>
</dbReference>
<feature type="transmembrane region" description="Helical" evidence="7">
    <location>
        <begin position="956"/>
        <end position="978"/>
    </location>
</feature>
<name>A0A1B1YP64_THEST</name>
<keyword evidence="5 7" id="KW-0472">Membrane</keyword>
<evidence type="ECO:0000256" key="7">
    <source>
        <dbReference type="SAM" id="Phobius"/>
    </source>
</evidence>
<evidence type="ECO:0000313" key="11">
    <source>
        <dbReference type="Proteomes" id="UP000092931"/>
    </source>
</evidence>
<evidence type="ECO:0000256" key="1">
    <source>
        <dbReference type="ARBA" id="ARBA00004651"/>
    </source>
</evidence>
<feature type="transmembrane region" description="Helical" evidence="7">
    <location>
        <begin position="582"/>
        <end position="601"/>
    </location>
</feature>
<keyword evidence="3 7" id="KW-0812">Transmembrane</keyword>
<keyword evidence="2" id="KW-1003">Cell membrane</keyword>
<feature type="domain" description="ABC3 transporter permease C-terminal" evidence="8">
    <location>
        <begin position="919"/>
        <end position="985"/>
    </location>
</feature>
<evidence type="ECO:0000256" key="4">
    <source>
        <dbReference type="ARBA" id="ARBA00022989"/>
    </source>
</evidence>
<evidence type="ECO:0000256" key="2">
    <source>
        <dbReference type="ARBA" id="ARBA00022475"/>
    </source>
</evidence>
<feature type="transmembrane region" description="Helical" evidence="7">
    <location>
        <begin position="455"/>
        <end position="479"/>
    </location>
</feature>
<dbReference type="InterPro" id="IPR003838">
    <property type="entry name" value="ABC3_permease_C"/>
</dbReference>
<dbReference type="InterPro" id="IPR025857">
    <property type="entry name" value="MacB_PCD"/>
</dbReference>
<evidence type="ECO:0000313" key="10">
    <source>
        <dbReference type="EMBL" id="ANX02524.1"/>
    </source>
</evidence>
<dbReference type="PANTHER" id="PTHR30572">
    <property type="entry name" value="MEMBRANE COMPONENT OF TRANSPORTER-RELATED"/>
    <property type="match status" value="1"/>
</dbReference>
<dbReference type="AlphaFoldDB" id="A0A1B1YP64"/>
<dbReference type="PANTHER" id="PTHR30572:SF4">
    <property type="entry name" value="ABC TRANSPORTER PERMEASE YTRF"/>
    <property type="match status" value="1"/>
</dbReference>